<organism evidence="2 3">
    <name type="scientific">Sporolactobacillus inulinus CASD</name>
    <dbReference type="NCBI Taxonomy" id="1069536"/>
    <lineage>
        <taxon>Bacteria</taxon>
        <taxon>Bacillati</taxon>
        <taxon>Bacillota</taxon>
        <taxon>Bacilli</taxon>
        <taxon>Bacillales</taxon>
        <taxon>Sporolactobacillaceae</taxon>
        <taxon>Sporolactobacillus</taxon>
    </lineage>
</organism>
<dbReference type="EMBL" id="AFVQ02000016">
    <property type="protein sequence ID" value="KLI03734.1"/>
    <property type="molecule type" value="Genomic_DNA"/>
</dbReference>
<feature type="domain" description="DUF4183" evidence="1">
    <location>
        <begin position="43"/>
        <end position="113"/>
    </location>
</feature>
<dbReference type="STRING" id="1069536.SINU_01220"/>
<dbReference type="RefSeq" id="WP_010024027.1">
    <property type="nucleotide sequence ID" value="NZ_AFVQ02000016.1"/>
</dbReference>
<evidence type="ECO:0000259" key="1">
    <source>
        <dbReference type="Pfam" id="PF13799"/>
    </source>
</evidence>
<dbReference type="AlphaFoldDB" id="A0A0U1QSF8"/>
<gene>
    <name evidence="2" type="ORF">SINU_01220</name>
</gene>
<dbReference type="OrthoDB" id="2623159at2"/>
<comment type="caution">
    <text evidence="2">The sequence shown here is derived from an EMBL/GenBank/DDBJ whole genome shotgun (WGS) entry which is preliminary data.</text>
</comment>
<dbReference type="Proteomes" id="UP000035553">
    <property type="component" value="Unassembled WGS sequence"/>
</dbReference>
<dbReference type="InterPro" id="IPR025237">
    <property type="entry name" value="DUF4183"/>
</dbReference>
<sequence length="130" mass="14031">MGLKIIKPVFEAKTSIALSPSVTRFFYELEQSVPEETVVKIDAAKFLDDTGAAVQSFPELELNNSYINVYINGVVQMEDNFAYTAGENGVGNLLITVPEGSTIAKGTPIIIEVANFDPVLAADADSDEKE</sequence>
<dbReference type="Pfam" id="PF13799">
    <property type="entry name" value="DUF4183"/>
    <property type="match status" value="1"/>
</dbReference>
<name>A0A0U1QSF8_9BACL</name>
<proteinExistence type="predicted"/>
<reference evidence="2 3" key="1">
    <citation type="journal article" date="2011" name="J. Bacteriol.">
        <title>Draft genome sequence of Sporolactobacillus inulinus strain CASD, an efficient D-lactic acid-producing bacterium with high-concentration lactate tolerance capability.</title>
        <authorList>
            <person name="Yu B."/>
            <person name="Su F."/>
            <person name="Wang L."/>
            <person name="Xu K."/>
            <person name="Zhao B."/>
            <person name="Xu P."/>
        </authorList>
    </citation>
    <scope>NUCLEOTIDE SEQUENCE [LARGE SCALE GENOMIC DNA]</scope>
    <source>
        <strain evidence="2 3">CASD</strain>
    </source>
</reference>
<evidence type="ECO:0000313" key="2">
    <source>
        <dbReference type="EMBL" id="KLI03734.1"/>
    </source>
</evidence>
<protein>
    <recommendedName>
        <fullName evidence="1">DUF4183 domain-containing protein</fullName>
    </recommendedName>
</protein>
<accession>A0A0U1QSF8</accession>
<evidence type="ECO:0000313" key="3">
    <source>
        <dbReference type="Proteomes" id="UP000035553"/>
    </source>
</evidence>
<keyword evidence="3" id="KW-1185">Reference proteome</keyword>